<dbReference type="SMART" id="SM00185">
    <property type="entry name" value="ARM"/>
    <property type="match status" value="10"/>
</dbReference>
<evidence type="ECO:0000256" key="2">
    <source>
        <dbReference type="SAM" id="MobiDB-lite"/>
    </source>
</evidence>
<reference evidence="3" key="2">
    <citation type="submission" date="2022-10" db="EMBL/GenBank/DDBJ databases">
        <authorList>
            <consortium name="ENA_rothamsted_submissions"/>
            <consortium name="culmorum"/>
            <person name="King R."/>
        </authorList>
    </citation>
    <scope>NUCLEOTIDE SEQUENCE</scope>
</reference>
<feature type="repeat" description="ARM" evidence="1">
    <location>
        <begin position="418"/>
        <end position="460"/>
    </location>
</feature>
<accession>A0A9N9WSP6</accession>
<sequence length="708" mass="77209">MPPKGKKSRNNSKDKDKEKEKTKDSKEKGNVDNNLMPPLLQARRKSSVCSSSIRRKSITGSSTRTSEKHRGGFNSESSDSTDVVSSSDEEDRWKERNIKQSDLPSEYWHIQKLVKYMKAGNQTATVVALCCLKDHDLTTQINQIAIQDVGGLEVLVNLLESNDLKCRYGALSVLSAISLNLDIRRSIVDLGGIPLLVNILSEPSKDLKVLAAETIANVGKVRLARKLVRRFGGISGIVDLLDVPVSCLTTPQENLTQSQKEQLAMATAGARALWSLSESRHNKEIMRRSGVIPLMARLLQSIHIETVVPIMGCVQQCASQRDYQLAIATEGMIHNIVVHLSSDNFDLKMQCSSAIFKTASDKIARDIVREAGGLESLVAIVKDKSIRENKALLAAATGAIWKCATASPANVKRLDQLKIMHILVQLLSDENDDVLTNAAGAISECVKFQNNRDLLRSIGGLALLVNLLNGTHPPMLENISKALTECASDTESMAAMEELDAIRLIWSLLKNPHSRVQAFAALALCPCIKNAKNSGELVRSFVGALELVVGLLKSRDNLVLASVCAAISIIAKDKENLAVLTDHKVIQMLASLVYTTDDMLREHLAAAIASCAPYGNNTQELGRLKTVTPIVGYMVSDNPKVHRTTAMALQKLSADPQNCITMHASGVVPFLLETVGSEDKELQEASAGCLKNIRELALRAEEYATFQP</sequence>
<dbReference type="AlphaFoldDB" id="A0A9N9WSP6"/>
<organism evidence="3 4">
    <name type="scientific">Chironomus riparius</name>
    <dbReference type="NCBI Taxonomy" id="315576"/>
    <lineage>
        <taxon>Eukaryota</taxon>
        <taxon>Metazoa</taxon>
        <taxon>Ecdysozoa</taxon>
        <taxon>Arthropoda</taxon>
        <taxon>Hexapoda</taxon>
        <taxon>Insecta</taxon>
        <taxon>Pterygota</taxon>
        <taxon>Neoptera</taxon>
        <taxon>Endopterygota</taxon>
        <taxon>Diptera</taxon>
        <taxon>Nematocera</taxon>
        <taxon>Chironomoidea</taxon>
        <taxon>Chironomidae</taxon>
        <taxon>Chironominae</taxon>
        <taxon>Chironomus</taxon>
    </lineage>
</organism>
<keyword evidence="4" id="KW-1185">Reference proteome</keyword>
<feature type="compositionally biased region" description="Low complexity" evidence="2">
    <location>
        <begin position="75"/>
        <end position="86"/>
    </location>
</feature>
<protein>
    <recommendedName>
        <fullName evidence="5">Armadillo repeat-containing protein 4</fullName>
    </recommendedName>
</protein>
<feature type="repeat" description="ARM" evidence="1">
    <location>
        <begin position="150"/>
        <end position="192"/>
    </location>
</feature>
<dbReference type="EMBL" id="OU895878">
    <property type="protein sequence ID" value="CAG9803765.1"/>
    <property type="molecule type" value="Genomic_DNA"/>
</dbReference>
<evidence type="ECO:0000313" key="3">
    <source>
        <dbReference type="EMBL" id="CAG9803765.1"/>
    </source>
</evidence>
<evidence type="ECO:0008006" key="5">
    <source>
        <dbReference type="Google" id="ProtNLM"/>
    </source>
</evidence>
<dbReference type="PANTHER" id="PTHR46241">
    <property type="entry name" value="ARMADILLO REPEAT-CONTAINING PROTEIN 4 ARMC4"/>
    <property type="match status" value="1"/>
</dbReference>
<evidence type="ECO:0000256" key="1">
    <source>
        <dbReference type="PROSITE-ProRule" id="PRU00259"/>
    </source>
</evidence>
<dbReference type="Pfam" id="PF00514">
    <property type="entry name" value="Arm"/>
    <property type="match status" value="1"/>
</dbReference>
<name>A0A9N9WSP6_9DIPT</name>
<feature type="compositionally biased region" description="Basic residues" evidence="2">
    <location>
        <begin position="1"/>
        <end position="10"/>
    </location>
</feature>
<evidence type="ECO:0000313" key="4">
    <source>
        <dbReference type="Proteomes" id="UP001153620"/>
    </source>
</evidence>
<feature type="repeat" description="ARM" evidence="1">
    <location>
        <begin position="191"/>
        <end position="233"/>
    </location>
</feature>
<dbReference type="InterPro" id="IPR000225">
    <property type="entry name" value="Armadillo"/>
</dbReference>
<reference evidence="3" key="1">
    <citation type="submission" date="2022-01" db="EMBL/GenBank/DDBJ databases">
        <authorList>
            <person name="King R."/>
        </authorList>
    </citation>
    <scope>NUCLEOTIDE SEQUENCE</scope>
</reference>
<dbReference type="InterPro" id="IPR011989">
    <property type="entry name" value="ARM-like"/>
</dbReference>
<proteinExistence type="predicted"/>
<dbReference type="PANTHER" id="PTHR46241:SF1">
    <property type="entry name" value="OUTER DYNEIN ARM-DOCKING COMPLEX SUBUNIT 2"/>
    <property type="match status" value="1"/>
</dbReference>
<dbReference type="Gene3D" id="1.25.10.10">
    <property type="entry name" value="Leucine-rich Repeat Variant"/>
    <property type="match status" value="3"/>
</dbReference>
<dbReference type="Proteomes" id="UP001153620">
    <property type="component" value="Chromosome 2"/>
</dbReference>
<feature type="region of interest" description="Disordered" evidence="2">
    <location>
        <begin position="1"/>
        <end position="96"/>
    </location>
</feature>
<dbReference type="SUPFAM" id="SSF48371">
    <property type="entry name" value="ARM repeat"/>
    <property type="match status" value="2"/>
</dbReference>
<gene>
    <name evidence="3" type="ORF">CHIRRI_LOCUS6661</name>
</gene>
<dbReference type="OrthoDB" id="1683831at2759"/>
<feature type="compositionally biased region" description="Basic and acidic residues" evidence="2">
    <location>
        <begin position="11"/>
        <end position="30"/>
    </location>
</feature>
<dbReference type="InterPro" id="IPR016024">
    <property type="entry name" value="ARM-type_fold"/>
</dbReference>
<dbReference type="PROSITE" id="PS50176">
    <property type="entry name" value="ARM_REPEAT"/>
    <property type="match status" value="3"/>
</dbReference>